<feature type="non-terminal residue" evidence="2">
    <location>
        <position position="1"/>
    </location>
</feature>
<feature type="non-terminal residue" evidence="2">
    <location>
        <position position="92"/>
    </location>
</feature>
<dbReference type="AlphaFoldDB" id="A0A0B7C1U3"/>
<dbReference type="EMBL" id="HACG01052317">
    <property type="protein sequence ID" value="CEK99188.1"/>
    <property type="molecule type" value="Transcribed_RNA"/>
</dbReference>
<organism evidence="2">
    <name type="scientific">Arion vulgaris</name>
    <dbReference type="NCBI Taxonomy" id="1028688"/>
    <lineage>
        <taxon>Eukaryota</taxon>
        <taxon>Metazoa</taxon>
        <taxon>Spiralia</taxon>
        <taxon>Lophotrochozoa</taxon>
        <taxon>Mollusca</taxon>
        <taxon>Gastropoda</taxon>
        <taxon>Heterobranchia</taxon>
        <taxon>Euthyneura</taxon>
        <taxon>Panpulmonata</taxon>
        <taxon>Eupulmonata</taxon>
        <taxon>Stylommatophora</taxon>
        <taxon>Helicina</taxon>
        <taxon>Arionoidea</taxon>
        <taxon>Arionidae</taxon>
        <taxon>Arion</taxon>
    </lineage>
</organism>
<feature type="region of interest" description="Disordered" evidence="1">
    <location>
        <begin position="62"/>
        <end position="92"/>
    </location>
</feature>
<dbReference type="SUPFAM" id="SSF47473">
    <property type="entry name" value="EF-hand"/>
    <property type="match status" value="1"/>
</dbReference>
<gene>
    <name evidence="2" type="primary">ORF220651</name>
</gene>
<sequence>KNWSLSRQKFFNAVTQAEIPLSKSEVDAMILALDTNFDDELTYKNLNEGLQLWRKERRIVKKQSEEPKKKCSTDNCRSKTDDPSIKLTSNHE</sequence>
<protein>
    <recommendedName>
        <fullName evidence="3">EF-hand domain-containing protein</fullName>
    </recommendedName>
</protein>
<evidence type="ECO:0000313" key="2">
    <source>
        <dbReference type="EMBL" id="CEK99188.1"/>
    </source>
</evidence>
<evidence type="ECO:0000256" key="1">
    <source>
        <dbReference type="SAM" id="MobiDB-lite"/>
    </source>
</evidence>
<dbReference type="InterPro" id="IPR011992">
    <property type="entry name" value="EF-hand-dom_pair"/>
</dbReference>
<evidence type="ECO:0008006" key="3">
    <source>
        <dbReference type="Google" id="ProtNLM"/>
    </source>
</evidence>
<reference evidence="2" key="1">
    <citation type="submission" date="2014-12" db="EMBL/GenBank/DDBJ databases">
        <title>Insight into the proteome of Arion vulgaris.</title>
        <authorList>
            <person name="Aradska J."/>
            <person name="Bulat T."/>
            <person name="Smidak R."/>
            <person name="Sarate P."/>
            <person name="Gangsoo J."/>
            <person name="Sialana F."/>
            <person name="Bilban M."/>
            <person name="Lubec G."/>
        </authorList>
    </citation>
    <scope>NUCLEOTIDE SEQUENCE</scope>
    <source>
        <tissue evidence="2">Skin</tissue>
    </source>
</reference>
<accession>A0A0B7C1U3</accession>
<name>A0A0B7C1U3_9EUPU</name>
<proteinExistence type="predicted"/>